<dbReference type="AlphaFoldDB" id="A0A517R6H8"/>
<evidence type="ECO:0000256" key="5">
    <source>
        <dbReference type="ARBA" id="ARBA00022801"/>
    </source>
</evidence>
<dbReference type="RefSeq" id="WP_145365623.1">
    <property type="nucleotide sequence ID" value="NZ_CP036268.1"/>
</dbReference>
<proteinExistence type="inferred from homology"/>
<comment type="cofactor">
    <cofactor evidence="1">
        <name>Ca(2+)</name>
        <dbReference type="ChEBI" id="CHEBI:29108"/>
    </cofactor>
</comment>
<keyword evidence="6" id="KW-0106">Calcium</keyword>
<sequence precursor="true">MPARWICGLFALLCAASISSAGDRPNVLYIVSDDLNCDLGCYGSEKAATPEIDRLAESGLTFTKAYCQYPVCNPSRNSFLSGMRPDEIGLPKKWTALRELVPDVTTLPQLFRENGYFTASVSKIFHISQWDPVKPTSGWRLGDEKSWDIRLNTQPQPTGNGRPPFPREGRRITLPSNRKGAGSGGTIDFAMESSQSKEAQEDGQAVIEATKILDDRPDKPFFLAVGFRRPHAPFVATSAAFKPHQLGEISLPELGSRDDVPPFAFTVFPPNYDQPERCREFRQAYFACVTFLDEVVGDLLDAIDERGLTEETIVVFFSDHGFHLGEHGQWHKFTLFEESARVPLILRVPGRTEPGSRCDRVVELVDLYPTLQELCGLPEPNQKLAGRSLVLLIKKPGRERDNVAITQVRRGSRSGRPPVMGYSIRTDRYRLTEWWSEEDIPRQMGAELYDHQTDPAEETNLLAHSGSSAAPPEVATDLSRRLAEYRINQRAAN</sequence>
<evidence type="ECO:0000256" key="2">
    <source>
        <dbReference type="ARBA" id="ARBA00008779"/>
    </source>
</evidence>
<dbReference type="EMBL" id="CP036268">
    <property type="protein sequence ID" value="QDT39489.1"/>
    <property type="molecule type" value="Genomic_DNA"/>
</dbReference>
<evidence type="ECO:0000256" key="3">
    <source>
        <dbReference type="ARBA" id="ARBA00022723"/>
    </source>
</evidence>
<dbReference type="CDD" id="cd16030">
    <property type="entry name" value="iduronate-2-sulfatase"/>
    <property type="match status" value="1"/>
</dbReference>
<evidence type="ECO:0000256" key="6">
    <source>
        <dbReference type="ARBA" id="ARBA00022837"/>
    </source>
</evidence>
<evidence type="ECO:0000313" key="10">
    <source>
        <dbReference type="Proteomes" id="UP000317318"/>
    </source>
</evidence>
<dbReference type="EC" id="3.1.6.6" evidence="9"/>
<feature type="signal peptide" evidence="7">
    <location>
        <begin position="1"/>
        <end position="21"/>
    </location>
</feature>
<keyword evidence="10" id="KW-1185">Reference proteome</keyword>
<dbReference type="GO" id="GO:0046872">
    <property type="term" value="F:metal ion binding"/>
    <property type="evidence" value="ECO:0007669"/>
    <property type="project" value="UniProtKB-KW"/>
</dbReference>
<dbReference type="GO" id="GO:0004423">
    <property type="term" value="F:iduronate-2-sulfatase activity"/>
    <property type="evidence" value="ECO:0007669"/>
    <property type="project" value="InterPro"/>
</dbReference>
<dbReference type="PANTHER" id="PTHR45953">
    <property type="entry name" value="IDURONATE 2-SULFATASE"/>
    <property type="match status" value="1"/>
</dbReference>
<name>A0A517R6H8_9PLAN</name>
<keyword evidence="3" id="KW-0479">Metal-binding</keyword>
<dbReference type="KEGG" id="svp:Pan189_38970"/>
<evidence type="ECO:0000259" key="8">
    <source>
        <dbReference type="Pfam" id="PF00884"/>
    </source>
</evidence>
<dbReference type="SUPFAM" id="SSF53649">
    <property type="entry name" value="Alkaline phosphatase-like"/>
    <property type="match status" value="1"/>
</dbReference>
<protein>
    <submittedName>
        <fullName evidence="9">Choline-sulfatase</fullName>
        <ecNumber evidence="9">3.1.6.6</ecNumber>
    </submittedName>
</protein>
<evidence type="ECO:0000256" key="4">
    <source>
        <dbReference type="ARBA" id="ARBA00022729"/>
    </source>
</evidence>
<evidence type="ECO:0000256" key="7">
    <source>
        <dbReference type="SAM" id="SignalP"/>
    </source>
</evidence>
<reference evidence="9 10" key="1">
    <citation type="submission" date="2019-02" db="EMBL/GenBank/DDBJ databases">
        <title>Deep-cultivation of Planctomycetes and their phenomic and genomic characterization uncovers novel biology.</title>
        <authorList>
            <person name="Wiegand S."/>
            <person name="Jogler M."/>
            <person name="Boedeker C."/>
            <person name="Pinto D."/>
            <person name="Vollmers J."/>
            <person name="Rivas-Marin E."/>
            <person name="Kohn T."/>
            <person name="Peeters S.H."/>
            <person name="Heuer A."/>
            <person name="Rast P."/>
            <person name="Oberbeckmann S."/>
            <person name="Bunk B."/>
            <person name="Jeske O."/>
            <person name="Meyerdierks A."/>
            <person name="Storesund J.E."/>
            <person name="Kallscheuer N."/>
            <person name="Luecker S."/>
            <person name="Lage O.M."/>
            <person name="Pohl T."/>
            <person name="Merkel B.J."/>
            <person name="Hornburger P."/>
            <person name="Mueller R.-W."/>
            <person name="Bruemmer F."/>
            <person name="Labrenz M."/>
            <person name="Spormann A.M."/>
            <person name="Op den Camp H."/>
            <person name="Overmann J."/>
            <person name="Amann R."/>
            <person name="Jetten M.S.M."/>
            <person name="Mascher T."/>
            <person name="Medema M.H."/>
            <person name="Devos D.P."/>
            <person name="Kaster A.-K."/>
            <person name="Ovreas L."/>
            <person name="Rohde M."/>
            <person name="Galperin M.Y."/>
            <person name="Jogler C."/>
        </authorList>
    </citation>
    <scope>NUCLEOTIDE SEQUENCE [LARGE SCALE GENOMIC DNA]</scope>
    <source>
        <strain evidence="9 10">Pan189</strain>
    </source>
</reference>
<dbReference type="Pfam" id="PF00884">
    <property type="entry name" value="Sulfatase"/>
    <property type="match status" value="1"/>
</dbReference>
<dbReference type="OrthoDB" id="9782218at2"/>
<gene>
    <name evidence="9" type="primary">betC_8</name>
    <name evidence="9" type="ORF">Pan189_38970</name>
</gene>
<dbReference type="InterPro" id="IPR000917">
    <property type="entry name" value="Sulfatase_N"/>
</dbReference>
<keyword evidence="5 9" id="KW-0378">Hydrolase</keyword>
<dbReference type="InterPro" id="IPR035874">
    <property type="entry name" value="IDS"/>
</dbReference>
<dbReference type="GO" id="GO:0047753">
    <property type="term" value="F:choline-sulfatase activity"/>
    <property type="evidence" value="ECO:0007669"/>
    <property type="project" value="UniProtKB-EC"/>
</dbReference>
<feature type="chain" id="PRO_5021841783" evidence="7">
    <location>
        <begin position="22"/>
        <end position="493"/>
    </location>
</feature>
<evidence type="ECO:0000256" key="1">
    <source>
        <dbReference type="ARBA" id="ARBA00001913"/>
    </source>
</evidence>
<feature type="domain" description="Sulfatase N-terminal" evidence="8">
    <location>
        <begin position="25"/>
        <end position="376"/>
    </location>
</feature>
<dbReference type="PANTHER" id="PTHR45953:SF1">
    <property type="entry name" value="IDURONATE 2-SULFATASE"/>
    <property type="match status" value="1"/>
</dbReference>
<dbReference type="Proteomes" id="UP000317318">
    <property type="component" value="Chromosome"/>
</dbReference>
<dbReference type="Gene3D" id="3.40.720.10">
    <property type="entry name" value="Alkaline Phosphatase, subunit A"/>
    <property type="match status" value="1"/>
</dbReference>
<evidence type="ECO:0000313" key="9">
    <source>
        <dbReference type="EMBL" id="QDT39489.1"/>
    </source>
</evidence>
<accession>A0A517R6H8</accession>
<comment type="similarity">
    <text evidence="2">Belongs to the sulfatase family.</text>
</comment>
<keyword evidence="4 7" id="KW-0732">Signal</keyword>
<organism evidence="9 10">
    <name type="scientific">Stratiformator vulcanicus</name>
    <dbReference type="NCBI Taxonomy" id="2527980"/>
    <lineage>
        <taxon>Bacteria</taxon>
        <taxon>Pseudomonadati</taxon>
        <taxon>Planctomycetota</taxon>
        <taxon>Planctomycetia</taxon>
        <taxon>Planctomycetales</taxon>
        <taxon>Planctomycetaceae</taxon>
        <taxon>Stratiformator</taxon>
    </lineage>
</organism>
<dbReference type="GO" id="GO:0005737">
    <property type="term" value="C:cytoplasm"/>
    <property type="evidence" value="ECO:0007669"/>
    <property type="project" value="TreeGrafter"/>
</dbReference>
<dbReference type="InterPro" id="IPR017850">
    <property type="entry name" value="Alkaline_phosphatase_core_sf"/>
</dbReference>